<evidence type="ECO:0008006" key="3">
    <source>
        <dbReference type="Google" id="ProtNLM"/>
    </source>
</evidence>
<dbReference type="PROSITE" id="PS51257">
    <property type="entry name" value="PROKAR_LIPOPROTEIN"/>
    <property type="match status" value="1"/>
</dbReference>
<sequence>MKRIFILIIPILVLFSCKKENNTPRIETISKGSKWGLQIGSSYSDVYAQLQQLGKEKNVNDVDLVKQQSFSNPDEIKNRVTFYNLISLETNTGKLERVTIQFDGDKIISIDAGSALPKESPKWPLDVPDEIAIYKNDPINALYTKLKAIYQIPAYKNYQITLPGKPLGKPFDPAMANYEEWAFSFFMDVKPGKTGRSSVRLYFKNGKLSKIKHEYEEFDVYNS</sequence>
<name>A0A1G9Z2H5_9SPHI</name>
<accession>A0A1G9Z2H5</accession>
<dbReference type="Proteomes" id="UP000183200">
    <property type="component" value="Unassembled WGS sequence"/>
</dbReference>
<dbReference type="AlphaFoldDB" id="A0A1G9Z2H5"/>
<dbReference type="EMBL" id="FNGY01000006">
    <property type="protein sequence ID" value="SDN15602.1"/>
    <property type="molecule type" value="Genomic_DNA"/>
</dbReference>
<keyword evidence="2" id="KW-1185">Reference proteome</keyword>
<gene>
    <name evidence="1" type="ORF">SAMN05421820_106328</name>
</gene>
<organism evidence="1 2">
    <name type="scientific">Pedobacter steynii</name>
    <dbReference type="NCBI Taxonomy" id="430522"/>
    <lineage>
        <taxon>Bacteria</taxon>
        <taxon>Pseudomonadati</taxon>
        <taxon>Bacteroidota</taxon>
        <taxon>Sphingobacteriia</taxon>
        <taxon>Sphingobacteriales</taxon>
        <taxon>Sphingobacteriaceae</taxon>
        <taxon>Pedobacter</taxon>
    </lineage>
</organism>
<evidence type="ECO:0000313" key="1">
    <source>
        <dbReference type="EMBL" id="SDN15602.1"/>
    </source>
</evidence>
<reference evidence="2" key="1">
    <citation type="submission" date="2016-10" db="EMBL/GenBank/DDBJ databases">
        <authorList>
            <person name="Varghese N."/>
            <person name="Submissions S."/>
        </authorList>
    </citation>
    <scope>NUCLEOTIDE SEQUENCE [LARGE SCALE GENOMIC DNA]</scope>
    <source>
        <strain evidence="2">DSM 19110</strain>
    </source>
</reference>
<dbReference type="RefSeq" id="WP_074609657.1">
    <property type="nucleotide sequence ID" value="NZ_FNGY01000006.1"/>
</dbReference>
<evidence type="ECO:0000313" key="2">
    <source>
        <dbReference type="Proteomes" id="UP000183200"/>
    </source>
</evidence>
<protein>
    <recommendedName>
        <fullName evidence="3">Lipoprotein</fullName>
    </recommendedName>
</protein>
<proteinExistence type="predicted"/>
<dbReference type="OrthoDB" id="1432787at2"/>